<feature type="transmembrane region" description="Helical" evidence="7">
    <location>
        <begin position="181"/>
        <end position="199"/>
    </location>
</feature>
<protein>
    <recommendedName>
        <fullName evidence="9">Mitochondrial import inner membrane translocase subunit TIM17</fullName>
    </recommendedName>
</protein>
<proteinExistence type="predicted"/>
<dbReference type="GO" id="GO:0022857">
    <property type="term" value="F:transmembrane transporter activity"/>
    <property type="evidence" value="ECO:0007669"/>
    <property type="project" value="InterPro"/>
</dbReference>
<dbReference type="Proteomes" id="UP000825438">
    <property type="component" value="Chromosome I"/>
</dbReference>
<evidence type="ECO:0000256" key="1">
    <source>
        <dbReference type="ARBA" id="ARBA00004141"/>
    </source>
</evidence>
<accession>A0A8F2VYI2</accession>
<feature type="transmembrane region" description="Helical" evidence="7">
    <location>
        <begin position="341"/>
        <end position="360"/>
    </location>
</feature>
<feature type="transmembrane region" description="Helical" evidence="7">
    <location>
        <begin position="295"/>
        <end position="321"/>
    </location>
</feature>
<feature type="transmembrane region" description="Helical" evidence="7">
    <location>
        <begin position="143"/>
        <end position="169"/>
    </location>
</feature>
<feature type="transmembrane region" description="Helical" evidence="7">
    <location>
        <begin position="92"/>
        <end position="109"/>
    </location>
</feature>
<dbReference type="PANTHER" id="PTHR45649">
    <property type="entry name" value="AMINO-ACID PERMEASE BAT1"/>
    <property type="match status" value="1"/>
</dbReference>
<evidence type="ECO:0000256" key="2">
    <source>
        <dbReference type="ARBA" id="ARBA00022448"/>
    </source>
</evidence>
<name>A0A8F2VYI2_CANAR</name>
<feature type="transmembrane region" description="Helical" evidence="7">
    <location>
        <begin position="666"/>
        <end position="686"/>
    </location>
</feature>
<feature type="transmembrane region" description="Helical" evidence="7">
    <location>
        <begin position="493"/>
        <end position="513"/>
    </location>
</feature>
<evidence type="ECO:0000256" key="7">
    <source>
        <dbReference type="SAM" id="Phobius"/>
    </source>
</evidence>
<feature type="transmembrane region" description="Helical" evidence="7">
    <location>
        <begin position="424"/>
        <end position="444"/>
    </location>
</feature>
<feature type="transmembrane region" description="Helical" evidence="7">
    <location>
        <begin position="255"/>
        <end position="274"/>
    </location>
</feature>
<dbReference type="Gene3D" id="1.20.1740.10">
    <property type="entry name" value="Amino acid/polyamine transporter I"/>
    <property type="match status" value="1"/>
</dbReference>
<evidence type="ECO:0000256" key="3">
    <source>
        <dbReference type="ARBA" id="ARBA00022692"/>
    </source>
</evidence>
<evidence type="ECO:0008006" key="9">
    <source>
        <dbReference type="Google" id="ProtNLM"/>
    </source>
</evidence>
<keyword evidence="2" id="KW-0813">Transport</keyword>
<feature type="transmembrane region" description="Helical" evidence="7">
    <location>
        <begin position="211"/>
        <end position="231"/>
    </location>
</feature>
<feature type="transmembrane region" description="Helical" evidence="7">
    <location>
        <begin position="400"/>
        <end position="418"/>
    </location>
</feature>
<reference evidence="8" key="1">
    <citation type="submission" date="2021-06" db="EMBL/GenBank/DDBJ databases">
        <title>Candida auris outbreak in lebanese hospital.</title>
        <authorList>
            <person name="Finianos M."/>
        </authorList>
    </citation>
    <scope>NUCLEOTIDE SEQUENCE</scope>
    <source>
        <strain evidence="8">CA7LBN</strain>
    </source>
</reference>
<dbReference type="EMBL" id="CP076749">
    <property type="protein sequence ID" value="QWW22101.1"/>
    <property type="molecule type" value="Genomic_DNA"/>
</dbReference>
<comment type="subcellular location">
    <subcellularLocation>
        <location evidence="1">Membrane</location>
        <topology evidence="1">Multi-pass membrane protein</topology>
    </subcellularLocation>
</comment>
<dbReference type="InterPro" id="IPR002293">
    <property type="entry name" value="AA/rel_permease1"/>
</dbReference>
<evidence type="ECO:0000256" key="4">
    <source>
        <dbReference type="ARBA" id="ARBA00022989"/>
    </source>
</evidence>
<keyword evidence="5 7" id="KW-0472">Membrane</keyword>
<gene>
    <name evidence="8" type="ORF">CA7LBN_000847</name>
</gene>
<feature type="transmembrane region" description="Helical" evidence="7">
    <location>
        <begin position="56"/>
        <end position="80"/>
    </location>
</feature>
<evidence type="ECO:0000256" key="5">
    <source>
        <dbReference type="ARBA" id="ARBA00023136"/>
    </source>
</evidence>
<sequence>MSPDVNIPRQSYYASGFNLIRDSAPATFVSNLLHEDDNEEEHVEHFKYKQQLERKLTVISIIGLGFTLVGVPFGLSSTLWISLIDGGNVTMLYGWLVVGFFSICVVLSLSEIISKYPTSGGVYHFSAILSNEKYSSISSWFTGWFLLIGNWTYAVSIMFSGSQFILSIFGLKDVYYKEDTLWVLSVYFVILTFVGFVNFKFSGYLDHINKMCIVWSIGTVILIDLILLIFAKQTNSAAHTLTTFDNSRSGWPDPIAFMVGFQSSSFTLTGYGMLFSMTDEVKTPERNMPRGAVSAICMAVLQGLMFIIPLLIILPKLTILLDETPEIMPIDLIFKTATESYIVSFLLILLLVGTVLFQAIGSVTTASRSTYAFARDGGLPFKSLWTEVDSVEDAIVPKNALFLSMGVCGVFSLLALISPSAFNAFMGASVVSLALANGIPILCLMLNKRQKIKGAAFRLRKFGWIVNGISVFWVFLSIFILCMPPVIKNLTWYNMNYAFAVLLFLVALSSIGYKTWGNKVFTGPLLDEDYFELQTMSKVGNSASFAIGEAEEAIFTKDKEASYDPHTPSGTGTSSPKKEEGSKEHNPCPIVIVSDFGGAFAMGAFGGLIWHGIKGFRNSPYGERSYGAFNAARTRAPVVGGNFGVWGGLFSTFDCAVKGARKKEDAWNAIIAGFFTGGALAIRGGWKATRNSAITCACFLGIIEGAGMMLQRAMAQPAIAPVYGEEPMAA</sequence>
<feature type="region of interest" description="Disordered" evidence="6">
    <location>
        <begin position="561"/>
        <end position="585"/>
    </location>
</feature>
<dbReference type="AlphaFoldDB" id="A0A8F2VYI2"/>
<evidence type="ECO:0000313" key="8">
    <source>
        <dbReference type="EMBL" id="QWW22101.1"/>
    </source>
</evidence>
<feature type="transmembrane region" description="Helical" evidence="7">
    <location>
        <begin position="692"/>
        <end position="710"/>
    </location>
</feature>
<feature type="transmembrane region" description="Helical" evidence="7">
    <location>
        <begin position="464"/>
        <end position="487"/>
    </location>
</feature>
<dbReference type="PANTHER" id="PTHR45649:SF3">
    <property type="entry name" value="POLYAMINE TRANSPORTER TPO5"/>
    <property type="match status" value="1"/>
</dbReference>
<feature type="compositionally biased region" description="Basic and acidic residues" evidence="6">
    <location>
        <begin position="576"/>
        <end position="585"/>
    </location>
</feature>
<dbReference type="Pfam" id="PF13520">
    <property type="entry name" value="AA_permease_2"/>
    <property type="match status" value="1"/>
</dbReference>
<keyword evidence="4 7" id="KW-1133">Transmembrane helix</keyword>
<evidence type="ECO:0000256" key="6">
    <source>
        <dbReference type="SAM" id="MobiDB-lite"/>
    </source>
</evidence>
<organism evidence="8">
    <name type="scientific">Candidozyma auris</name>
    <name type="common">Yeast</name>
    <name type="synonym">Candida auris</name>
    <dbReference type="NCBI Taxonomy" id="498019"/>
    <lineage>
        <taxon>Eukaryota</taxon>
        <taxon>Fungi</taxon>
        <taxon>Dikarya</taxon>
        <taxon>Ascomycota</taxon>
        <taxon>Saccharomycotina</taxon>
        <taxon>Pichiomycetes</taxon>
        <taxon>Metschnikowiaceae</taxon>
        <taxon>Candidozyma</taxon>
    </lineage>
</organism>
<dbReference type="Pfam" id="PF02466">
    <property type="entry name" value="Tim17"/>
    <property type="match status" value="1"/>
</dbReference>
<keyword evidence="3 7" id="KW-0812">Transmembrane</keyword>
<dbReference type="GO" id="GO:0016020">
    <property type="term" value="C:membrane"/>
    <property type="evidence" value="ECO:0007669"/>
    <property type="project" value="UniProtKB-SubCell"/>
</dbReference>